<dbReference type="RefSeq" id="WP_123364223.1">
    <property type="nucleotide sequence ID" value="NZ_MOBO01000001.1"/>
</dbReference>
<proteinExistence type="predicted"/>
<dbReference type="Pfam" id="PF03446">
    <property type="entry name" value="NAD_binding_2"/>
    <property type="match status" value="1"/>
</dbReference>
<reference evidence="6 7" key="1">
    <citation type="submission" date="2016-10" db="EMBL/GenBank/DDBJ databases">
        <title>Comparative genome analysis of multiple Pseudomonas spp. focuses on biocontrol and plant growth promoting traits.</title>
        <authorList>
            <person name="Tao X.-Y."/>
            <person name="Taylor C.G."/>
        </authorList>
    </citation>
    <scope>NUCLEOTIDE SEQUENCE [LARGE SCALE GENOMIC DNA]</scope>
    <source>
        <strain evidence="6 7">38D4</strain>
    </source>
</reference>
<dbReference type="Pfam" id="PF14833">
    <property type="entry name" value="NAD_binding_11"/>
    <property type="match status" value="1"/>
</dbReference>
<sequence length="303" mass="31525">MSTPTLGFIGLGTMGEPMARRLVQAGFALTVFDLNEAAVERLQALGATRASDPKAVADNAQIVFASLPTPDIVQKVALGDGGVIDGEQIRVFVDLSTTGPRTAKAVASALQIKNVVAVDCPVSGGAAGADKGTLALMVACPNATYEELLPILKNIGKPLFCGEAPGLGQTMKLVNNLVSVTALAVSCEALVMGVKAGLDPQVMLDVFNAGSARNSATADKLPRAVLPRTFDFGFPVALSLKDTRLCLDEAEAMGVPMPVGSSVRQVLNMTRAAFGDNADFTRITCLIEQWAGIEVPTRPLNSN</sequence>
<dbReference type="PIRSF" id="PIRSF000103">
    <property type="entry name" value="HIBADH"/>
    <property type="match status" value="1"/>
</dbReference>
<dbReference type="GO" id="GO:0050661">
    <property type="term" value="F:NADP binding"/>
    <property type="evidence" value="ECO:0007669"/>
    <property type="project" value="InterPro"/>
</dbReference>
<gene>
    <name evidence="6" type="ORF">BK664_01640</name>
</gene>
<dbReference type="Gene3D" id="3.40.50.720">
    <property type="entry name" value="NAD(P)-binding Rossmann-like Domain"/>
    <property type="match status" value="1"/>
</dbReference>
<feature type="domain" description="3-hydroxyisobutyrate dehydrogenase-like NAD-binding" evidence="5">
    <location>
        <begin position="166"/>
        <end position="283"/>
    </location>
</feature>
<comment type="caution">
    <text evidence="6">The sequence shown here is derived from an EMBL/GenBank/DDBJ whole genome shotgun (WGS) entry which is preliminary data.</text>
</comment>
<keyword evidence="2" id="KW-0520">NAD</keyword>
<accession>A0A423JXA4</accession>
<dbReference type="PANTHER" id="PTHR22981">
    <property type="entry name" value="3-HYDROXYISOBUTYRATE DEHYDROGENASE-RELATED"/>
    <property type="match status" value="1"/>
</dbReference>
<evidence type="ECO:0000259" key="4">
    <source>
        <dbReference type="Pfam" id="PF03446"/>
    </source>
</evidence>
<evidence type="ECO:0000256" key="2">
    <source>
        <dbReference type="ARBA" id="ARBA00023027"/>
    </source>
</evidence>
<dbReference type="PROSITE" id="PS00895">
    <property type="entry name" value="3_HYDROXYISOBUT_DH"/>
    <property type="match status" value="1"/>
</dbReference>
<evidence type="ECO:0000256" key="1">
    <source>
        <dbReference type="ARBA" id="ARBA00023002"/>
    </source>
</evidence>
<dbReference type="Proteomes" id="UP000286351">
    <property type="component" value="Unassembled WGS sequence"/>
</dbReference>
<dbReference type="InterPro" id="IPR006115">
    <property type="entry name" value="6PGDH_NADP-bd"/>
</dbReference>
<feature type="active site" evidence="3">
    <location>
        <position position="172"/>
    </location>
</feature>
<dbReference type="InterPro" id="IPR029154">
    <property type="entry name" value="HIBADH-like_NADP-bd"/>
</dbReference>
<dbReference type="GO" id="GO:0016054">
    <property type="term" value="P:organic acid catabolic process"/>
    <property type="evidence" value="ECO:0007669"/>
    <property type="project" value="UniProtKB-ARBA"/>
</dbReference>
<evidence type="ECO:0000256" key="3">
    <source>
        <dbReference type="PIRSR" id="PIRSR000103-1"/>
    </source>
</evidence>
<evidence type="ECO:0000313" key="7">
    <source>
        <dbReference type="Proteomes" id="UP000286351"/>
    </source>
</evidence>
<name>A0A423JXA4_9PSED</name>
<dbReference type="InterPro" id="IPR036291">
    <property type="entry name" value="NAD(P)-bd_dom_sf"/>
</dbReference>
<evidence type="ECO:0000259" key="5">
    <source>
        <dbReference type="Pfam" id="PF14833"/>
    </source>
</evidence>
<dbReference type="SUPFAM" id="SSF51735">
    <property type="entry name" value="NAD(P)-binding Rossmann-fold domains"/>
    <property type="match status" value="1"/>
</dbReference>
<dbReference type="GO" id="GO:0016616">
    <property type="term" value="F:oxidoreductase activity, acting on the CH-OH group of donors, NAD or NADP as acceptor"/>
    <property type="evidence" value="ECO:0007669"/>
    <property type="project" value="TreeGrafter"/>
</dbReference>
<feature type="domain" description="6-phosphogluconate dehydrogenase NADP-binding" evidence="4">
    <location>
        <begin position="6"/>
        <end position="161"/>
    </location>
</feature>
<dbReference type="InterPro" id="IPR002204">
    <property type="entry name" value="3-OH-isobutyrate_DH-rel_CS"/>
</dbReference>
<protein>
    <submittedName>
        <fullName evidence="6">Oxidoreductase</fullName>
    </submittedName>
</protein>
<keyword evidence="1" id="KW-0560">Oxidoreductase</keyword>
<dbReference type="SUPFAM" id="SSF48179">
    <property type="entry name" value="6-phosphogluconate dehydrogenase C-terminal domain-like"/>
    <property type="match status" value="1"/>
</dbReference>
<dbReference type="EMBL" id="MOBO01000001">
    <property type="protein sequence ID" value="RON42313.1"/>
    <property type="molecule type" value="Genomic_DNA"/>
</dbReference>
<dbReference type="Gene3D" id="1.10.1040.10">
    <property type="entry name" value="N-(1-d-carboxylethyl)-l-norvaline Dehydrogenase, domain 2"/>
    <property type="match status" value="1"/>
</dbReference>
<organism evidence="6 7">
    <name type="scientific">Pseudomonas brassicacearum</name>
    <dbReference type="NCBI Taxonomy" id="930166"/>
    <lineage>
        <taxon>Bacteria</taxon>
        <taxon>Pseudomonadati</taxon>
        <taxon>Pseudomonadota</taxon>
        <taxon>Gammaproteobacteria</taxon>
        <taxon>Pseudomonadales</taxon>
        <taxon>Pseudomonadaceae</taxon>
        <taxon>Pseudomonas</taxon>
    </lineage>
</organism>
<dbReference type="AlphaFoldDB" id="A0A423JXA4"/>
<dbReference type="InterPro" id="IPR008927">
    <property type="entry name" value="6-PGluconate_DH-like_C_sf"/>
</dbReference>
<dbReference type="InterPro" id="IPR015815">
    <property type="entry name" value="HIBADH-related"/>
</dbReference>
<dbReference type="PANTHER" id="PTHR22981:SF7">
    <property type="entry name" value="3-HYDROXYISOBUTYRATE DEHYDROGENASE, MITOCHONDRIAL"/>
    <property type="match status" value="1"/>
</dbReference>
<dbReference type="GO" id="GO:0051287">
    <property type="term" value="F:NAD binding"/>
    <property type="evidence" value="ECO:0007669"/>
    <property type="project" value="InterPro"/>
</dbReference>
<evidence type="ECO:0000313" key="6">
    <source>
        <dbReference type="EMBL" id="RON42313.1"/>
    </source>
</evidence>
<dbReference type="InterPro" id="IPR013328">
    <property type="entry name" value="6PGD_dom2"/>
</dbReference>